<feature type="region of interest" description="Disordered" evidence="1">
    <location>
        <begin position="178"/>
        <end position="198"/>
    </location>
</feature>
<dbReference type="GO" id="GO:0005856">
    <property type="term" value="C:cytoskeleton"/>
    <property type="evidence" value="ECO:0007669"/>
    <property type="project" value="TreeGrafter"/>
</dbReference>
<protein>
    <recommendedName>
        <fullName evidence="4">Outer dense fiber protein 3</fullName>
    </recommendedName>
</protein>
<dbReference type="InterPro" id="IPR051291">
    <property type="entry name" value="CIMAP"/>
</dbReference>
<evidence type="ECO:0000313" key="2">
    <source>
        <dbReference type="EnsemblMetazoa" id="AMAM011935-PA"/>
    </source>
</evidence>
<proteinExistence type="predicted"/>
<dbReference type="VEuPathDB" id="VectorBase:AMAM011935"/>
<name>A0A182SRG3_9DIPT</name>
<dbReference type="Proteomes" id="UP000075901">
    <property type="component" value="Unassembled WGS sequence"/>
</dbReference>
<dbReference type="Pfam" id="PF07004">
    <property type="entry name" value="SHIPPO-rpt"/>
    <property type="match status" value="2"/>
</dbReference>
<dbReference type="PANTHER" id="PTHR21580">
    <property type="entry name" value="SHIPPO-1-RELATED"/>
    <property type="match status" value="1"/>
</dbReference>
<sequence length="198" mass="22019">MVVLASTKTKHLSSTTTTTYRQKSTTIKKRYRDTYRVMGGFEQRPWTPTKRRGPIAAEHRGPGPQYLLPQLLGESRANQWVAWAVSGRSYAAGTKVVDSKRQAAPAYSFGQRHKPRTESFSPGPLYNITGLGCKGKDAPPAYCLQSRPKEIPKYLTPAPGEYNIEKADKMLVKSAPKYTFGVKKPPNPTSQTPGIRSY</sequence>
<reference evidence="2" key="2">
    <citation type="submission" date="2020-05" db="UniProtKB">
        <authorList>
            <consortium name="EnsemblMetazoa"/>
        </authorList>
    </citation>
    <scope>IDENTIFICATION</scope>
    <source>
        <strain evidence="2">maculatus3</strain>
    </source>
</reference>
<dbReference type="PANTHER" id="PTHR21580:SF28">
    <property type="entry name" value="BOREALIN N-TERMINAL DOMAIN-CONTAINING PROTEIN-RELATED"/>
    <property type="match status" value="1"/>
</dbReference>
<organism evidence="2 3">
    <name type="scientific">Anopheles maculatus</name>
    <dbReference type="NCBI Taxonomy" id="74869"/>
    <lineage>
        <taxon>Eukaryota</taxon>
        <taxon>Metazoa</taxon>
        <taxon>Ecdysozoa</taxon>
        <taxon>Arthropoda</taxon>
        <taxon>Hexapoda</taxon>
        <taxon>Insecta</taxon>
        <taxon>Pterygota</taxon>
        <taxon>Neoptera</taxon>
        <taxon>Endopterygota</taxon>
        <taxon>Diptera</taxon>
        <taxon>Nematocera</taxon>
        <taxon>Culicoidea</taxon>
        <taxon>Culicidae</taxon>
        <taxon>Anophelinae</taxon>
        <taxon>Anopheles</taxon>
        <taxon>Anopheles maculatus group</taxon>
    </lineage>
</organism>
<evidence type="ECO:0000256" key="1">
    <source>
        <dbReference type="SAM" id="MobiDB-lite"/>
    </source>
</evidence>
<feature type="region of interest" description="Disordered" evidence="1">
    <location>
        <begin position="43"/>
        <end position="62"/>
    </location>
</feature>
<reference evidence="3" key="1">
    <citation type="submission" date="2013-09" db="EMBL/GenBank/DDBJ databases">
        <title>The Genome Sequence of Anopheles maculatus species B.</title>
        <authorList>
            <consortium name="The Broad Institute Genomics Platform"/>
            <person name="Neafsey D.E."/>
            <person name="Besansky N."/>
            <person name="Howell P."/>
            <person name="Walton C."/>
            <person name="Young S.K."/>
            <person name="Zeng Q."/>
            <person name="Gargeya S."/>
            <person name="Fitzgerald M."/>
            <person name="Haas B."/>
            <person name="Abouelleil A."/>
            <person name="Allen A.W."/>
            <person name="Alvarado L."/>
            <person name="Arachchi H.M."/>
            <person name="Berlin A.M."/>
            <person name="Chapman S.B."/>
            <person name="Gainer-Dewar J."/>
            <person name="Goldberg J."/>
            <person name="Griggs A."/>
            <person name="Gujja S."/>
            <person name="Hansen M."/>
            <person name="Howarth C."/>
            <person name="Imamovic A."/>
            <person name="Ireland A."/>
            <person name="Larimer J."/>
            <person name="McCowan C."/>
            <person name="Murphy C."/>
            <person name="Pearson M."/>
            <person name="Poon T.W."/>
            <person name="Priest M."/>
            <person name="Roberts A."/>
            <person name="Saif S."/>
            <person name="Shea T."/>
            <person name="Sisk P."/>
            <person name="Sykes S."/>
            <person name="Wortman J."/>
            <person name="Nusbaum C."/>
            <person name="Birren B."/>
        </authorList>
    </citation>
    <scope>NUCLEOTIDE SEQUENCE [LARGE SCALE GENOMIC DNA]</scope>
    <source>
        <strain evidence="3">maculatus3</strain>
    </source>
</reference>
<accession>A0A182SRG3</accession>
<dbReference type="EnsemblMetazoa" id="AMAM011935-RA">
    <property type="protein sequence ID" value="AMAM011935-PA"/>
    <property type="gene ID" value="AMAM011935"/>
</dbReference>
<dbReference type="AlphaFoldDB" id="A0A182SRG3"/>
<keyword evidence="3" id="KW-1185">Reference proteome</keyword>
<evidence type="ECO:0000313" key="3">
    <source>
        <dbReference type="Proteomes" id="UP000075901"/>
    </source>
</evidence>
<dbReference type="InterPro" id="IPR010736">
    <property type="entry name" value="SHIPPO-rpt"/>
</dbReference>
<feature type="compositionally biased region" description="Polar residues" evidence="1">
    <location>
        <begin position="189"/>
        <end position="198"/>
    </location>
</feature>
<evidence type="ECO:0008006" key="4">
    <source>
        <dbReference type="Google" id="ProtNLM"/>
    </source>
</evidence>